<name>A0A3B5A495_9TELE</name>
<evidence type="ECO:0000313" key="2">
    <source>
        <dbReference type="Ensembl" id="ENSSPAP00000012989.1"/>
    </source>
</evidence>
<reference evidence="2" key="1">
    <citation type="submission" date="2023-09" db="UniProtKB">
        <authorList>
            <consortium name="Ensembl"/>
        </authorList>
    </citation>
    <scope>IDENTIFICATION</scope>
</reference>
<proteinExistence type="predicted"/>
<organism evidence="2">
    <name type="scientific">Stegastes partitus</name>
    <name type="common">bicolor damselfish</name>
    <dbReference type="NCBI Taxonomy" id="144197"/>
    <lineage>
        <taxon>Eukaryota</taxon>
        <taxon>Metazoa</taxon>
        <taxon>Chordata</taxon>
        <taxon>Craniata</taxon>
        <taxon>Vertebrata</taxon>
        <taxon>Euteleostomi</taxon>
        <taxon>Actinopterygii</taxon>
        <taxon>Neopterygii</taxon>
        <taxon>Teleostei</taxon>
        <taxon>Neoteleostei</taxon>
        <taxon>Acanthomorphata</taxon>
        <taxon>Ovalentaria</taxon>
        <taxon>Pomacentridae</taxon>
        <taxon>Stegastes</taxon>
    </lineage>
</organism>
<protein>
    <submittedName>
        <fullName evidence="2">Uncharacterized protein</fullName>
    </submittedName>
</protein>
<dbReference type="AlphaFoldDB" id="A0A3B5A495"/>
<accession>A0A3B5A495</accession>
<sequence>GAPSSAAGFSSDYDSGDGADPFGFPFVRGLPWDELPKGGLPPSFFLKHLVPPRLLPDVNAWNTDEVPLGMIEGPPVVPSSYIVQSTNGYQRARELLSHSKFSPDIFDHFPLPSVAQPTGKPPVTGSPGTKAY</sequence>
<dbReference type="GeneTree" id="ENSGT00960000187086"/>
<feature type="region of interest" description="Disordered" evidence="1">
    <location>
        <begin position="112"/>
        <end position="132"/>
    </location>
</feature>
<evidence type="ECO:0000256" key="1">
    <source>
        <dbReference type="SAM" id="MobiDB-lite"/>
    </source>
</evidence>
<dbReference type="Ensembl" id="ENSSPAT00000013208.1">
    <property type="protein sequence ID" value="ENSSPAP00000012989.1"/>
    <property type="gene ID" value="ENSSPAG00000009852.1"/>
</dbReference>